<keyword evidence="3" id="KW-1185">Reference proteome</keyword>
<evidence type="ECO:0000313" key="2">
    <source>
        <dbReference type="EMBL" id="KAA0725108.1"/>
    </source>
</evidence>
<protein>
    <submittedName>
        <fullName evidence="2">Uncharacterized protein</fullName>
    </submittedName>
</protein>
<dbReference type="EMBL" id="SOYY01000001">
    <property type="protein sequence ID" value="KAA0725108.1"/>
    <property type="molecule type" value="Genomic_DNA"/>
</dbReference>
<feature type="region of interest" description="Disordered" evidence="1">
    <location>
        <begin position="95"/>
        <end position="124"/>
    </location>
</feature>
<evidence type="ECO:0000256" key="1">
    <source>
        <dbReference type="SAM" id="MobiDB-lite"/>
    </source>
</evidence>
<dbReference type="Proteomes" id="UP000324632">
    <property type="component" value="Chromosome 1"/>
</dbReference>
<dbReference type="AlphaFoldDB" id="A0A5A9PTE5"/>
<organism evidence="2 3">
    <name type="scientific">Triplophysa tibetana</name>
    <dbReference type="NCBI Taxonomy" id="1572043"/>
    <lineage>
        <taxon>Eukaryota</taxon>
        <taxon>Metazoa</taxon>
        <taxon>Chordata</taxon>
        <taxon>Craniata</taxon>
        <taxon>Vertebrata</taxon>
        <taxon>Euteleostomi</taxon>
        <taxon>Actinopterygii</taxon>
        <taxon>Neopterygii</taxon>
        <taxon>Teleostei</taxon>
        <taxon>Ostariophysi</taxon>
        <taxon>Cypriniformes</taxon>
        <taxon>Nemacheilidae</taxon>
        <taxon>Triplophysa</taxon>
    </lineage>
</organism>
<name>A0A5A9PTE5_9TELE</name>
<accession>A0A5A9PTE5</accession>
<feature type="compositionally biased region" description="Polar residues" evidence="1">
    <location>
        <begin position="96"/>
        <end position="108"/>
    </location>
</feature>
<reference evidence="2 3" key="1">
    <citation type="journal article" date="2019" name="Mol. Ecol. Resour.">
        <title>Chromosome-level genome assembly of Triplophysa tibetana, a fish adapted to the harsh high-altitude environment of the Tibetan Plateau.</title>
        <authorList>
            <person name="Yang X."/>
            <person name="Liu H."/>
            <person name="Ma Z."/>
            <person name="Zou Y."/>
            <person name="Zou M."/>
            <person name="Mao Y."/>
            <person name="Li X."/>
            <person name="Wang H."/>
            <person name="Chen T."/>
            <person name="Wang W."/>
            <person name="Yang R."/>
        </authorList>
    </citation>
    <scope>NUCLEOTIDE SEQUENCE [LARGE SCALE GENOMIC DNA]</scope>
    <source>
        <strain evidence="2">TTIB1903HZAU</strain>
        <tissue evidence="2">Muscle</tissue>
    </source>
</reference>
<comment type="caution">
    <text evidence="2">The sequence shown here is derived from an EMBL/GenBank/DDBJ whole genome shotgun (WGS) entry which is preliminary data.</text>
</comment>
<gene>
    <name evidence="2" type="ORF">E1301_Tti010722</name>
</gene>
<feature type="region of interest" description="Disordered" evidence="1">
    <location>
        <begin position="1"/>
        <end position="23"/>
    </location>
</feature>
<evidence type="ECO:0000313" key="3">
    <source>
        <dbReference type="Proteomes" id="UP000324632"/>
    </source>
</evidence>
<sequence>MEGKRGLYGHPPNEKKPCYGGSGRLGPAERAVGMRESTAVFMCQTQGLDRPKNTYRLLDRPPTPEWWSTCCMSKSSGFDHPSSSFAGMAEVKPLQTRESPVLTQQDYHAQSEFKAHLRTNHHSR</sequence>
<proteinExistence type="predicted"/>